<gene>
    <name evidence="16" type="primary">harbi2</name>
</gene>
<proteinExistence type="inferred from homology"/>
<evidence type="ECO:0000256" key="8">
    <source>
        <dbReference type="ARBA" id="ARBA00022723"/>
    </source>
</evidence>
<dbReference type="PRINTS" id="PR02086">
    <property type="entry name" value="PUTNUCHARBI1"/>
</dbReference>
<evidence type="ECO:0000256" key="2">
    <source>
        <dbReference type="ARBA" id="ARBA00004123"/>
    </source>
</evidence>
<keyword evidence="8" id="KW-0479">Metal-binding</keyword>
<dbReference type="OrthoDB" id="10062286at2759"/>
<evidence type="ECO:0000256" key="4">
    <source>
        <dbReference type="ARBA" id="ARBA00006958"/>
    </source>
</evidence>
<dbReference type="InterPro" id="IPR027806">
    <property type="entry name" value="HARBI1_dom"/>
</dbReference>
<sequence>MDQSALSKVRNRIHSHSMPGSSKMASPYLENPVDIGAQIIQRALRRERVLRDKQNPLAFSDEHLYERYGFSAEGILYLCRLLEPHIKNPTRRSHATTVPQMICIALRFFSSGTYLYEVGDAEKLSKNTVCRTIRRVVIALQRYINTFIVFPGHLPTVTIKEGFSKIAGFPRVIGAIDCTHIPISTPTKQIEADYLNRKATHSLNVQMTCDHQCMITSLDARWPGSMLDTQIFEKSLLRQRFQEGLFDGLLVGDRTYACQSFLMTPHPDPETKPQHDFNMALSQTRLKIDMTLAILKARFNCLCDLRVSPERASQIIGACVILHNIGTIRKERMPNEYQLPPDDIEPFTEDHPSGRGVRDAITAEYFT</sequence>
<dbReference type="PANTHER" id="PTHR22930:SF267">
    <property type="entry name" value="NUCLEASE HARBI1-RELATED"/>
    <property type="match status" value="1"/>
</dbReference>
<evidence type="ECO:0000256" key="10">
    <source>
        <dbReference type="ARBA" id="ARBA00023242"/>
    </source>
</evidence>
<dbReference type="KEGG" id="caua:113105930"/>
<evidence type="ECO:0000256" key="3">
    <source>
        <dbReference type="ARBA" id="ARBA00004496"/>
    </source>
</evidence>
<keyword evidence="10" id="KW-0539">Nucleus</keyword>
<protein>
    <recommendedName>
        <fullName evidence="5">Putative nuclease HARBI1</fullName>
    </recommendedName>
    <alternativeName>
        <fullName evidence="11">Harbinger transposase-derived nuclease</fullName>
    </alternativeName>
</protein>
<dbReference type="GO" id="GO:0005634">
    <property type="term" value="C:nucleus"/>
    <property type="evidence" value="ECO:0007669"/>
    <property type="project" value="UniProtKB-SubCell"/>
</dbReference>
<dbReference type="CTD" id="560936"/>
<evidence type="ECO:0000313" key="15">
    <source>
        <dbReference type="Proteomes" id="UP000515129"/>
    </source>
</evidence>
<dbReference type="Pfam" id="PF13359">
    <property type="entry name" value="DDE_Tnp_4"/>
    <property type="match status" value="1"/>
</dbReference>
<keyword evidence="7" id="KW-0540">Nuclease</keyword>
<evidence type="ECO:0000256" key="11">
    <source>
        <dbReference type="ARBA" id="ARBA00030126"/>
    </source>
</evidence>
<name>A0A6P6PPT5_CARAU</name>
<dbReference type="InterPro" id="IPR026103">
    <property type="entry name" value="HARBI1_animal"/>
</dbReference>
<evidence type="ECO:0000313" key="16">
    <source>
        <dbReference type="RefSeq" id="XP_026123103.1"/>
    </source>
</evidence>
<evidence type="ECO:0000256" key="13">
    <source>
        <dbReference type="SAM" id="MobiDB-lite"/>
    </source>
</evidence>
<keyword evidence="9" id="KW-0378">Hydrolase</keyword>
<evidence type="ECO:0000256" key="6">
    <source>
        <dbReference type="ARBA" id="ARBA00022490"/>
    </source>
</evidence>
<dbReference type="Proteomes" id="UP000515129">
    <property type="component" value="Chromosome 7"/>
</dbReference>
<dbReference type="RefSeq" id="XP_026123103.1">
    <property type="nucleotide sequence ID" value="XM_026267318.1"/>
</dbReference>
<feature type="region of interest" description="Disordered" evidence="13">
    <location>
        <begin position="1"/>
        <end position="26"/>
    </location>
</feature>
<keyword evidence="15" id="KW-1185">Reference proteome</keyword>
<feature type="domain" description="DDE Tnp4" evidence="14">
    <location>
        <begin position="176"/>
        <end position="324"/>
    </location>
</feature>
<dbReference type="InterPro" id="IPR045249">
    <property type="entry name" value="HARBI1-like"/>
</dbReference>
<evidence type="ECO:0000259" key="14">
    <source>
        <dbReference type="Pfam" id="PF13359"/>
    </source>
</evidence>
<evidence type="ECO:0000256" key="5">
    <source>
        <dbReference type="ARBA" id="ARBA00015519"/>
    </source>
</evidence>
<accession>A0A6P6PPT5</accession>
<comment type="similarity">
    <text evidence="4">Belongs to the HARBI1 family.</text>
</comment>
<evidence type="ECO:0000256" key="12">
    <source>
        <dbReference type="ARBA" id="ARBA00045850"/>
    </source>
</evidence>
<reference evidence="16" key="1">
    <citation type="submission" date="2025-08" db="UniProtKB">
        <authorList>
            <consortium name="RefSeq"/>
        </authorList>
    </citation>
    <scope>IDENTIFICATION</scope>
    <source>
        <strain evidence="16">Wakin</strain>
        <tissue evidence="16">Muscle</tissue>
    </source>
</reference>
<dbReference type="GO" id="GO:0005737">
    <property type="term" value="C:cytoplasm"/>
    <property type="evidence" value="ECO:0007669"/>
    <property type="project" value="UniProtKB-SubCell"/>
</dbReference>
<keyword evidence="6" id="KW-0963">Cytoplasm</keyword>
<dbReference type="PANTHER" id="PTHR22930">
    <property type="match status" value="1"/>
</dbReference>
<comment type="cofactor">
    <cofactor evidence="1">
        <name>a divalent metal cation</name>
        <dbReference type="ChEBI" id="CHEBI:60240"/>
    </cofactor>
</comment>
<dbReference type="GO" id="GO:0046872">
    <property type="term" value="F:metal ion binding"/>
    <property type="evidence" value="ECO:0007669"/>
    <property type="project" value="UniProtKB-KW"/>
</dbReference>
<evidence type="ECO:0000256" key="9">
    <source>
        <dbReference type="ARBA" id="ARBA00022801"/>
    </source>
</evidence>
<comment type="function">
    <text evidence="12">Transposase-derived protein that may have nuclease activity. Does not have transposase activity.</text>
</comment>
<comment type="subcellular location">
    <subcellularLocation>
        <location evidence="3">Cytoplasm</location>
    </subcellularLocation>
    <subcellularLocation>
        <location evidence="2">Nucleus</location>
    </subcellularLocation>
</comment>
<evidence type="ECO:0000256" key="1">
    <source>
        <dbReference type="ARBA" id="ARBA00001968"/>
    </source>
</evidence>
<organism evidence="15 16">
    <name type="scientific">Carassius auratus</name>
    <name type="common">Goldfish</name>
    <dbReference type="NCBI Taxonomy" id="7957"/>
    <lineage>
        <taxon>Eukaryota</taxon>
        <taxon>Metazoa</taxon>
        <taxon>Chordata</taxon>
        <taxon>Craniata</taxon>
        <taxon>Vertebrata</taxon>
        <taxon>Euteleostomi</taxon>
        <taxon>Actinopterygii</taxon>
        <taxon>Neopterygii</taxon>
        <taxon>Teleostei</taxon>
        <taxon>Ostariophysi</taxon>
        <taxon>Cypriniformes</taxon>
        <taxon>Cyprinidae</taxon>
        <taxon>Cyprininae</taxon>
        <taxon>Carassius</taxon>
    </lineage>
</organism>
<evidence type="ECO:0000256" key="7">
    <source>
        <dbReference type="ARBA" id="ARBA00022722"/>
    </source>
</evidence>
<dbReference type="AlphaFoldDB" id="A0A6P6PPT5"/>
<dbReference type="GO" id="GO:0004518">
    <property type="term" value="F:nuclease activity"/>
    <property type="evidence" value="ECO:0007669"/>
    <property type="project" value="UniProtKB-KW"/>
</dbReference>
<dbReference type="GO" id="GO:0016787">
    <property type="term" value="F:hydrolase activity"/>
    <property type="evidence" value="ECO:0007669"/>
    <property type="project" value="UniProtKB-KW"/>
</dbReference>